<dbReference type="Pfam" id="PF08279">
    <property type="entry name" value="HTH_11"/>
    <property type="match status" value="1"/>
</dbReference>
<dbReference type="InterPro" id="IPR036390">
    <property type="entry name" value="WH_DNA-bd_sf"/>
</dbReference>
<dbReference type="InterPro" id="IPR036388">
    <property type="entry name" value="WH-like_DNA-bd_sf"/>
</dbReference>
<evidence type="ECO:0000259" key="3">
    <source>
        <dbReference type="PROSITE" id="PS51000"/>
    </source>
</evidence>
<keyword evidence="2" id="KW-0804">Transcription</keyword>
<dbReference type="AlphaFoldDB" id="A0A1I0K833"/>
<proteinExistence type="predicted"/>
<protein>
    <submittedName>
        <fullName evidence="4">Predicted DNA-binding transcriptional regulator YafY, contains an HTH and WYL domains</fullName>
    </submittedName>
</protein>
<dbReference type="InterPro" id="IPR057727">
    <property type="entry name" value="WCX_dom"/>
</dbReference>
<gene>
    <name evidence="4" type="ORF">SAMN05421811_107114</name>
</gene>
<dbReference type="STRING" id="568860.SAMN05421811_107114"/>
<dbReference type="PANTHER" id="PTHR34580:SF3">
    <property type="entry name" value="PROTEIN PAFB"/>
    <property type="match status" value="1"/>
</dbReference>
<dbReference type="InterPro" id="IPR001034">
    <property type="entry name" value="DeoR_HTH"/>
</dbReference>
<accession>A0A1I0K833</accession>
<organism evidence="4 5">
    <name type="scientific">Nonomuraea wenchangensis</name>
    <dbReference type="NCBI Taxonomy" id="568860"/>
    <lineage>
        <taxon>Bacteria</taxon>
        <taxon>Bacillati</taxon>
        <taxon>Actinomycetota</taxon>
        <taxon>Actinomycetes</taxon>
        <taxon>Streptosporangiales</taxon>
        <taxon>Streptosporangiaceae</taxon>
        <taxon>Nonomuraea</taxon>
    </lineage>
</organism>
<feature type="domain" description="HTH deoR-type" evidence="3">
    <location>
        <begin position="11"/>
        <end position="66"/>
    </location>
</feature>
<dbReference type="InterPro" id="IPR028349">
    <property type="entry name" value="PafC-like"/>
</dbReference>
<dbReference type="InterPro" id="IPR026881">
    <property type="entry name" value="WYL_dom"/>
</dbReference>
<evidence type="ECO:0000313" key="5">
    <source>
        <dbReference type="Proteomes" id="UP000199361"/>
    </source>
</evidence>
<dbReference type="PANTHER" id="PTHR34580">
    <property type="match status" value="1"/>
</dbReference>
<evidence type="ECO:0000256" key="1">
    <source>
        <dbReference type="ARBA" id="ARBA00023015"/>
    </source>
</evidence>
<dbReference type="EMBL" id="FOHX01000007">
    <property type="protein sequence ID" value="SEU19404.1"/>
    <property type="molecule type" value="Genomic_DNA"/>
</dbReference>
<dbReference type="InterPro" id="IPR013196">
    <property type="entry name" value="HTH_11"/>
</dbReference>
<dbReference type="Pfam" id="PF25583">
    <property type="entry name" value="WCX"/>
    <property type="match status" value="1"/>
</dbReference>
<dbReference type="Gene3D" id="1.10.10.10">
    <property type="entry name" value="Winged helix-like DNA-binding domain superfamily/Winged helix DNA-binding domain"/>
    <property type="match status" value="1"/>
</dbReference>
<dbReference type="GO" id="GO:0003700">
    <property type="term" value="F:DNA-binding transcription factor activity"/>
    <property type="evidence" value="ECO:0007669"/>
    <property type="project" value="InterPro"/>
</dbReference>
<dbReference type="PIRSF" id="PIRSF016838">
    <property type="entry name" value="PafC"/>
    <property type="match status" value="1"/>
</dbReference>
<keyword evidence="4" id="KW-0238">DNA-binding</keyword>
<name>A0A1I0K833_9ACTN</name>
<dbReference type="InterPro" id="IPR051534">
    <property type="entry name" value="CBASS_pafABC_assoc_protein"/>
</dbReference>
<dbReference type="GO" id="GO:0003677">
    <property type="term" value="F:DNA binding"/>
    <property type="evidence" value="ECO:0007669"/>
    <property type="project" value="UniProtKB-KW"/>
</dbReference>
<reference evidence="4 5" key="1">
    <citation type="submission" date="2016-10" db="EMBL/GenBank/DDBJ databases">
        <authorList>
            <person name="de Groot N.N."/>
        </authorList>
    </citation>
    <scope>NUCLEOTIDE SEQUENCE [LARGE SCALE GENOMIC DNA]</scope>
    <source>
        <strain evidence="4 5">CGMCC 4.5598</strain>
    </source>
</reference>
<keyword evidence="5" id="KW-1185">Reference proteome</keyword>
<dbReference type="PROSITE" id="PS52050">
    <property type="entry name" value="WYL"/>
    <property type="match status" value="1"/>
</dbReference>
<dbReference type="PROSITE" id="PS51000">
    <property type="entry name" value="HTH_DEOR_2"/>
    <property type="match status" value="1"/>
</dbReference>
<keyword evidence="1" id="KW-0805">Transcription regulation</keyword>
<sequence>MRGRMAAMLETSARLLRLLSLLQSRADWTGAELAARLGVGLRTVRRDVGRLRELGYPVDATPGVAGGYRLGVGAALPPLLLDDEEAVAVAISLRTAATGSVAGLEEAALRALAKLRQVLPSRLRHRVSAFEAATVPLAGAAIPGVGADLLAAVAAACRDHRRLRLRYRGRDGAGEREVEPHRLVHTPRRWYLLAWDVGRRDWRTFRMDRVEELLGLPGARFTPRTPPEDDAASYVSRGITTAPYRHQARILFHAPLAAVAPRTSPGAGRLEPVDGERCLFTAGADSLDELAAYVAAKGFDFEVLDPPELAATLRALATRLHRAADRSAEQP</sequence>
<evidence type="ECO:0000256" key="2">
    <source>
        <dbReference type="ARBA" id="ARBA00023163"/>
    </source>
</evidence>
<dbReference type="SUPFAM" id="SSF46785">
    <property type="entry name" value="Winged helix' DNA-binding domain"/>
    <property type="match status" value="1"/>
</dbReference>
<evidence type="ECO:0000313" key="4">
    <source>
        <dbReference type="EMBL" id="SEU19404.1"/>
    </source>
</evidence>
<dbReference type="Proteomes" id="UP000199361">
    <property type="component" value="Unassembled WGS sequence"/>
</dbReference>
<dbReference type="Pfam" id="PF13280">
    <property type="entry name" value="WYL"/>
    <property type="match status" value="1"/>
</dbReference>